<protein>
    <recommendedName>
        <fullName evidence="1">Sucrose hydrolase-like C-terminal domain-containing protein</fullName>
    </recommendedName>
</protein>
<dbReference type="AlphaFoldDB" id="A0A3M5VLE4"/>
<organism evidence="2 3">
    <name type="scientific">Pseudomonas syringae pv. avii</name>
    <dbReference type="NCBI Taxonomy" id="663959"/>
    <lineage>
        <taxon>Bacteria</taxon>
        <taxon>Pseudomonadati</taxon>
        <taxon>Pseudomonadota</taxon>
        <taxon>Gammaproteobacteria</taxon>
        <taxon>Pseudomonadales</taxon>
        <taxon>Pseudomonadaceae</taxon>
        <taxon>Pseudomonas</taxon>
        <taxon>Pseudomonas syringae</taxon>
    </lineage>
</organism>
<feature type="domain" description="Sucrose hydrolase-like C-terminal" evidence="1">
    <location>
        <begin position="10"/>
        <end position="63"/>
    </location>
</feature>
<evidence type="ECO:0000259" key="1">
    <source>
        <dbReference type="Pfam" id="PF22157"/>
    </source>
</evidence>
<dbReference type="Pfam" id="PF22157">
    <property type="entry name" value="SupH-like_C"/>
    <property type="match status" value="1"/>
</dbReference>
<proteinExistence type="predicted"/>
<dbReference type="InterPro" id="IPR054049">
    <property type="entry name" value="SupH-like_C"/>
</dbReference>
<gene>
    <name evidence="2" type="ORF">ALP29_201005</name>
</gene>
<sequence length="102" mass="11248">MRHVGELTTIVLVNLSRQPVTLALTLTEQLQGFEQILADSTYPMQITKSTALTLNGFGYRWFRRKVQNHSSTITPTSANTAGNWVEVSASTLSREAANLAPQ</sequence>
<dbReference type="Proteomes" id="UP000280395">
    <property type="component" value="Unassembled WGS sequence"/>
</dbReference>
<dbReference type="InterPro" id="IPR013780">
    <property type="entry name" value="Glyco_hydro_b"/>
</dbReference>
<evidence type="ECO:0000313" key="3">
    <source>
        <dbReference type="Proteomes" id="UP000280395"/>
    </source>
</evidence>
<dbReference type="SUPFAM" id="SSF51011">
    <property type="entry name" value="Glycosyl hydrolase domain"/>
    <property type="match status" value="1"/>
</dbReference>
<comment type="caution">
    <text evidence="2">The sequence shown here is derived from an EMBL/GenBank/DDBJ whole genome shotgun (WGS) entry which is preliminary data.</text>
</comment>
<accession>A0A3M5VLE4</accession>
<name>A0A3M5VLE4_PSESX</name>
<dbReference type="EMBL" id="RBUA01000534">
    <property type="protein sequence ID" value="RMU59031.1"/>
    <property type="molecule type" value="Genomic_DNA"/>
</dbReference>
<dbReference type="Gene3D" id="2.60.40.1180">
    <property type="entry name" value="Golgi alpha-mannosidase II"/>
    <property type="match status" value="1"/>
</dbReference>
<reference evidence="2 3" key="1">
    <citation type="submission" date="2018-08" db="EMBL/GenBank/DDBJ databases">
        <title>Recombination of ecologically and evolutionarily significant loci maintains genetic cohesion in the Pseudomonas syringae species complex.</title>
        <authorList>
            <person name="Dillon M."/>
            <person name="Thakur S."/>
            <person name="Almeida R.N.D."/>
            <person name="Weir B.S."/>
            <person name="Guttman D.S."/>
        </authorList>
    </citation>
    <scope>NUCLEOTIDE SEQUENCE [LARGE SCALE GENOMIC DNA]</scope>
    <source>
        <strain evidence="2 3">ICMP 14479</strain>
    </source>
</reference>
<evidence type="ECO:0000313" key="2">
    <source>
        <dbReference type="EMBL" id="RMU59031.1"/>
    </source>
</evidence>